<proteinExistence type="predicted"/>
<evidence type="ECO:0000313" key="1">
    <source>
        <dbReference type="EMBL" id="QQV74547.1"/>
    </source>
</evidence>
<dbReference type="Proteomes" id="UP000595296">
    <property type="component" value="Chromosome"/>
</dbReference>
<accession>A0A9E6SPZ5</accession>
<sequence>MIKFLIDQKGADFRITTNNKESSLYFCVRNLNFETTKYYLELGEEIPLTACSAVGARTNNFLQKLGEYFQTKLNQESDNIKYQDILVQIQERQKENIIYISNNSDELTNITVNEQNKDTTNLIGEENA</sequence>
<name>A0A9E6SPZ5_9RICK</name>
<protein>
    <submittedName>
        <fullName evidence="1">Uncharacterized protein</fullName>
    </submittedName>
</protein>
<keyword evidence="2" id="KW-1185">Reference proteome</keyword>
<evidence type="ECO:0000313" key="2">
    <source>
        <dbReference type="Proteomes" id="UP000595296"/>
    </source>
</evidence>
<reference evidence="1 2" key="1">
    <citation type="journal article" date="2021" name="Int. J. Syst. Evol. Microbiol.">
        <title>Characterization of a novel transitional group Rickettsia species (Rickettsia tillamookensis sp. nov.) from the western black-legged tick, Ixodes pacificus.</title>
        <authorList>
            <person name="Gauthier D.T."/>
            <person name="Karpathy S.E."/>
            <person name="Grizzard S.L."/>
            <person name="Batra D."/>
            <person name="Rowe L.A."/>
            <person name="Paddock C.D."/>
        </authorList>
    </citation>
    <scope>NUCLEOTIDE SEQUENCE [LARGE SCALE GENOMIC DNA]</scope>
    <source>
        <strain evidence="1 2">Tillamook 23</strain>
    </source>
</reference>
<dbReference type="EMBL" id="CP060138">
    <property type="protein sequence ID" value="QQV74547.1"/>
    <property type="molecule type" value="Genomic_DNA"/>
</dbReference>
<gene>
    <name evidence="1" type="ORF">H6P87_00081</name>
</gene>
<organism evidence="1 2">
    <name type="scientific">Rickettsia tillamookensis</name>
    <dbReference type="NCBI Taxonomy" id="2761623"/>
    <lineage>
        <taxon>Bacteria</taxon>
        <taxon>Pseudomonadati</taxon>
        <taxon>Pseudomonadota</taxon>
        <taxon>Alphaproteobacteria</taxon>
        <taxon>Rickettsiales</taxon>
        <taxon>Rickettsiaceae</taxon>
        <taxon>Rickettsieae</taxon>
        <taxon>Rickettsia</taxon>
        <taxon>spotted fever group</taxon>
    </lineage>
</organism>